<sequence length="274" mass="29934">MSSKDKPDWQSLLKQALTVPGTLSKAYSVFHNYSLGNQLLASFELASRGLPLSPIASFMRWKELGRSVKKGEKAIPLVMPVTVKKKALDADAGEESVDGVRTIFILKRNWFSLDQTEGEAFSPEVIMPEWDKAKALVALDIREVRFEMADGNCQGYAKLGVREVAVNPVAAMPWKTLFHEIAHHLLGHTATGDATGTMADGPSMPKCIKEAEAEATAYLCCATLGLSGMEESRGYIQSWLDGEEFPEKSSRRVFAAADKILKAGTIGLQGKEAR</sequence>
<evidence type="ECO:0000259" key="1">
    <source>
        <dbReference type="Pfam" id="PF08401"/>
    </source>
</evidence>
<dbReference type="EMBL" id="CP107246">
    <property type="protein sequence ID" value="WIM05854.1"/>
    <property type="molecule type" value="Genomic_DNA"/>
</dbReference>
<accession>A0AA49FLF6</accession>
<dbReference type="KEGG" id="npv:OHM77_00770"/>
<dbReference type="InterPro" id="IPR013610">
    <property type="entry name" value="ArdC_N"/>
</dbReference>
<gene>
    <name evidence="2" type="ORF">OHM77_00770</name>
</gene>
<dbReference type="AlphaFoldDB" id="A0AA49FLF6"/>
<reference evidence="2" key="1">
    <citation type="journal article" date="2023" name="Nat. Microbiol.">
        <title>Enrichment and characterization of a nitric oxide-reducing microbial community in a continuous bioreactor.</title>
        <authorList>
            <person name="Garrido-Amador P."/>
            <person name="Stortenbeker N."/>
            <person name="Wessels H.J.C.T."/>
            <person name="Speth D.R."/>
            <person name="Garcia-Heredia I."/>
            <person name="Kartal B."/>
        </authorList>
    </citation>
    <scope>NUCLEOTIDE SEQUENCE</scope>
    <source>
        <strain evidence="2">MAG1</strain>
    </source>
</reference>
<feature type="domain" description="N-terminal" evidence="1">
    <location>
        <begin position="23"/>
        <end position="107"/>
    </location>
</feature>
<proteinExistence type="predicted"/>
<organism evidence="2">
    <name type="scientific">Candidatus Nitricoxidivorans perseverans</name>
    <dbReference type="NCBI Taxonomy" id="2975601"/>
    <lineage>
        <taxon>Bacteria</taxon>
        <taxon>Pseudomonadati</taxon>
        <taxon>Pseudomonadota</taxon>
        <taxon>Betaproteobacteria</taxon>
        <taxon>Nitrosomonadales</taxon>
        <taxon>Sterolibacteriaceae</taxon>
        <taxon>Candidatus Nitricoxidivorans</taxon>
    </lineage>
</organism>
<dbReference type="Pfam" id="PF08401">
    <property type="entry name" value="ArdcN"/>
    <property type="match status" value="1"/>
</dbReference>
<protein>
    <submittedName>
        <fullName evidence="2">ArdC-like ssDNA-binding domain-containing protein</fullName>
    </submittedName>
</protein>
<evidence type="ECO:0000313" key="2">
    <source>
        <dbReference type="EMBL" id="WIM05854.1"/>
    </source>
</evidence>
<name>A0AA49FLF6_9PROT</name>
<dbReference type="GO" id="GO:0003697">
    <property type="term" value="F:single-stranded DNA binding"/>
    <property type="evidence" value="ECO:0007669"/>
    <property type="project" value="InterPro"/>
</dbReference>
<dbReference type="Proteomes" id="UP001234916">
    <property type="component" value="Chromosome"/>
</dbReference>